<dbReference type="PANTHER" id="PTHR43391">
    <property type="entry name" value="RETINOL DEHYDROGENASE-RELATED"/>
    <property type="match status" value="1"/>
</dbReference>
<name>A0A090IAS5_METFO</name>
<dbReference type="GO" id="GO:0016491">
    <property type="term" value="F:oxidoreductase activity"/>
    <property type="evidence" value="ECO:0007669"/>
    <property type="project" value="UniProtKB-KW"/>
</dbReference>
<protein>
    <submittedName>
        <fullName evidence="5">Oxidoreductase MW2403</fullName>
        <ecNumber evidence="5">1.-.-.-</ecNumber>
    </submittedName>
</protein>
<dbReference type="PANTHER" id="PTHR43391:SF14">
    <property type="entry name" value="DEHYDROGENASE_REDUCTASE SDR FAMILY PROTEIN 7-LIKE"/>
    <property type="match status" value="1"/>
</dbReference>
<dbReference type="PRINTS" id="PR00080">
    <property type="entry name" value="SDRFAMILY"/>
</dbReference>
<keyword evidence="2" id="KW-0521">NADP</keyword>
<dbReference type="AlphaFoldDB" id="A0A090IAS5"/>
<dbReference type="PRINTS" id="PR00081">
    <property type="entry name" value="GDHRDH"/>
</dbReference>
<evidence type="ECO:0000256" key="2">
    <source>
        <dbReference type="ARBA" id="ARBA00022857"/>
    </source>
</evidence>
<dbReference type="RefSeq" id="WP_052660020.1">
    <property type="nucleotide sequence ID" value="NZ_JARVXG010000010.1"/>
</dbReference>
<proteinExistence type="inferred from homology"/>
<evidence type="ECO:0000256" key="4">
    <source>
        <dbReference type="RuleBase" id="RU000363"/>
    </source>
</evidence>
<dbReference type="InterPro" id="IPR036291">
    <property type="entry name" value="NAD(P)-bd_dom_sf"/>
</dbReference>
<evidence type="ECO:0000256" key="3">
    <source>
        <dbReference type="ARBA" id="ARBA00023002"/>
    </source>
</evidence>
<dbReference type="EC" id="1.-.-.-" evidence="5"/>
<dbReference type="Gene3D" id="3.40.50.720">
    <property type="entry name" value="NAD(P)-binding Rossmann-like Domain"/>
    <property type="match status" value="1"/>
</dbReference>
<accession>A0A090IAS5</accession>
<keyword evidence="3 5" id="KW-0560">Oxidoreductase</keyword>
<dbReference type="Pfam" id="PF00106">
    <property type="entry name" value="adh_short"/>
    <property type="match status" value="1"/>
</dbReference>
<dbReference type="CDD" id="cd05233">
    <property type="entry name" value="SDR_c"/>
    <property type="match status" value="1"/>
</dbReference>
<organism evidence="5">
    <name type="scientific">Methanobacterium formicicum</name>
    <dbReference type="NCBI Taxonomy" id="2162"/>
    <lineage>
        <taxon>Archaea</taxon>
        <taxon>Methanobacteriati</taxon>
        <taxon>Methanobacteriota</taxon>
        <taxon>Methanomada group</taxon>
        <taxon>Methanobacteria</taxon>
        <taxon>Methanobacteriales</taxon>
        <taxon>Methanobacteriaceae</taxon>
        <taxon>Methanobacterium</taxon>
    </lineage>
</organism>
<dbReference type="KEGG" id="mfi:DSM1535_2227"/>
<dbReference type="SUPFAM" id="SSF51735">
    <property type="entry name" value="NAD(P)-binding Rossmann-fold domains"/>
    <property type="match status" value="1"/>
</dbReference>
<evidence type="ECO:0000313" key="5">
    <source>
        <dbReference type="EMBL" id="CEA14547.1"/>
    </source>
</evidence>
<dbReference type="PATRIC" id="fig|2162.9.peg.2299"/>
<reference evidence="5" key="1">
    <citation type="submission" date="2014-08" db="EMBL/GenBank/DDBJ databases">
        <authorList>
            <person name="Wibberg D."/>
        </authorList>
    </citation>
    <scope>NUCLEOTIDE SEQUENCE</scope>
</reference>
<evidence type="ECO:0000256" key="1">
    <source>
        <dbReference type="ARBA" id="ARBA00006484"/>
    </source>
</evidence>
<comment type="similarity">
    <text evidence="1 4">Belongs to the short-chain dehydrogenases/reductases (SDR) family.</text>
</comment>
<dbReference type="FunFam" id="3.40.50.720:FF:000084">
    <property type="entry name" value="Short-chain dehydrogenase reductase"/>
    <property type="match status" value="1"/>
</dbReference>
<dbReference type="InterPro" id="IPR002347">
    <property type="entry name" value="SDR_fam"/>
</dbReference>
<gene>
    <name evidence="5" type="ORF">DSM1535_2227</name>
</gene>
<dbReference type="EMBL" id="LN515531">
    <property type="protein sequence ID" value="CEA14547.1"/>
    <property type="molecule type" value="Genomic_DNA"/>
</dbReference>
<sequence>MSNPEYYKDKICIVTGANSGIGYAVSEELLKRGAIVYMAGRNPDKVSKAAQKLSKFKDRVHTIIVDVTVQEQVENAINNTVAETGRLDLLFNNAGVGGTLQFETATMEDWKNIIDVNLWSVIYGVHTAVPIMLKQGSGHIINTSSIAGLLPPPFQALYSLTKFGVTGMTECLRYEYAEKGLHFSTICPANIATPIFQKSIDGTTHDEIKIPDDAYPVDKAAQLILDRVSEYKGIIVVPEEPYTKQWKLYCQQNEEVEEVMLQMARDRRQAYEKGGNYY</sequence>